<dbReference type="EMBL" id="FONS01000004">
    <property type="protein sequence ID" value="SFE99518.1"/>
    <property type="molecule type" value="Genomic_DNA"/>
</dbReference>
<dbReference type="Proteomes" id="UP000183129">
    <property type="component" value="Unassembled WGS sequence"/>
</dbReference>
<accession>A0A1I2F481</accession>
<gene>
    <name evidence="1" type="ORF">SAMN03003324_02000</name>
</gene>
<protein>
    <recommendedName>
        <fullName evidence="3">DUF3037 domain-containing protein</fullName>
    </recommendedName>
</protein>
<dbReference type="AlphaFoldDB" id="A0A1I2F481"/>
<evidence type="ECO:0000313" key="2">
    <source>
        <dbReference type="Proteomes" id="UP000183129"/>
    </source>
</evidence>
<reference evidence="1 2" key="1">
    <citation type="submission" date="2016-10" db="EMBL/GenBank/DDBJ databases">
        <authorList>
            <person name="de Groot N.N."/>
        </authorList>
    </citation>
    <scope>NUCLEOTIDE SEQUENCE [LARGE SCALE GENOMIC DNA]</scope>
    <source>
        <strain evidence="1 2">ATCC 51969</strain>
    </source>
</reference>
<organism evidence="1 2">
    <name type="scientific">Pedobacter antarcticus</name>
    <dbReference type="NCBI Taxonomy" id="34086"/>
    <lineage>
        <taxon>Bacteria</taxon>
        <taxon>Pseudomonadati</taxon>
        <taxon>Bacteroidota</taxon>
        <taxon>Sphingobacteriia</taxon>
        <taxon>Sphingobacteriales</taxon>
        <taxon>Sphingobacteriaceae</taxon>
        <taxon>Pedobacter</taxon>
    </lineage>
</organism>
<dbReference type="Pfam" id="PF11236">
    <property type="entry name" value="DUF3037"/>
    <property type="match status" value="1"/>
</dbReference>
<evidence type="ECO:0000313" key="1">
    <source>
        <dbReference type="EMBL" id="SFE99518.1"/>
    </source>
</evidence>
<dbReference type="STRING" id="34086.SAMN04488084_102430"/>
<dbReference type="InterPro" id="IPR021398">
    <property type="entry name" value="DUF3037"/>
</dbReference>
<proteinExistence type="predicted"/>
<name>A0A1I2F481_9SPHI</name>
<sequence>MHSMQEKYLFEYAVIRVVPRVEREEFVNVGVILYCPKLKFLEAALLPDFKRLEKFAPEADLDEIIAHLHALELIAKGGTAGGPIGVLDAPSRFRWLTALRSTQVQTSRVHPGFCADPSVKISALLQEQAGE</sequence>
<evidence type="ECO:0008006" key="3">
    <source>
        <dbReference type="Google" id="ProtNLM"/>
    </source>
</evidence>